<evidence type="ECO:0000313" key="4">
    <source>
        <dbReference type="EMBL" id="KAF5898776.1"/>
    </source>
</evidence>
<comment type="similarity">
    <text evidence="1">Belongs to the actin-binding proteins ADF family.</text>
</comment>
<dbReference type="GO" id="GO:0003779">
    <property type="term" value="F:actin binding"/>
    <property type="evidence" value="ECO:0007669"/>
    <property type="project" value="UniProtKB-KW"/>
</dbReference>
<dbReference type="Gene3D" id="3.40.20.10">
    <property type="entry name" value="Severin"/>
    <property type="match status" value="1"/>
</dbReference>
<dbReference type="PROSITE" id="PS51263">
    <property type="entry name" value="ADF_H"/>
    <property type="match status" value="1"/>
</dbReference>
<evidence type="ECO:0000256" key="2">
    <source>
        <dbReference type="ARBA" id="ARBA00023203"/>
    </source>
</evidence>
<dbReference type="Pfam" id="PF00241">
    <property type="entry name" value="Cofilin_ADF"/>
    <property type="match status" value="1"/>
</dbReference>
<keyword evidence="5" id="KW-1185">Reference proteome</keyword>
<keyword evidence="2" id="KW-0009">Actin-binding</keyword>
<dbReference type="EMBL" id="QNUK01000187">
    <property type="protein sequence ID" value="KAF5898776.1"/>
    <property type="molecule type" value="Genomic_DNA"/>
</dbReference>
<dbReference type="AlphaFoldDB" id="A0A8J4U4T3"/>
<name>A0A8J4U4T3_CLAMG</name>
<dbReference type="OrthoDB" id="10249245at2759"/>
<reference evidence="4" key="1">
    <citation type="submission" date="2020-07" db="EMBL/GenBank/DDBJ databases">
        <title>Clarias magur genome sequencing, assembly and annotation.</title>
        <authorList>
            <person name="Kushwaha B."/>
            <person name="Kumar R."/>
            <person name="Das P."/>
            <person name="Joshi C.G."/>
            <person name="Kumar D."/>
            <person name="Nagpure N.S."/>
            <person name="Pandey M."/>
            <person name="Agarwal S."/>
            <person name="Srivastava S."/>
            <person name="Singh M."/>
            <person name="Sahoo L."/>
            <person name="Jayasankar P."/>
            <person name="Meher P.K."/>
            <person name="Koringa P.G."/>
            <person name="Iquebal M.A."/>
            <person name="Das S.P."/>
            <person name="Bit A."/>
            <person name="Patnaik S."/>
            <person name="Patel N."/>
            <person name="Shah T.M."/>
            <person name="Hinsu A."/>
            <person name="Jena J.K."/>
        </authorList>
    </citation>
    <scope>NUCLEOTIDE SEQUENCE</scope>
    <source>
        <strain evidence="4">CIFAMagur01</strain>
        <tissue evidence="4">Testis</tissue>
    </source>
</reference>
<evidence type="ECO:0000259" key="3">
    <source>
        <dbReference type="PROSITE" id="PS51263"/>
    </source>
</evidence>
<dbReference type="InterPro" id="IPR017904">
    <property type="entry name" value="ADF/Cofilin"/>
</dbReference>
<dbReference type="SUPFAM" id="SSF55753">
    <property type="entry name" value="Actin depolymerizing proteins"/>
    <property type="match status" value="1"/>
</dbReference>
<organism evidence="4 5">
    <name type="scientific">Clarias magur</name>
    <name type="common">Asian catfish</name>
    <name type="synonym">Macropteronotus magur</name>
    <dbReference type="NCBI Taxonomy" id="1594786"/>
    <lineage>
        <taxon>Eukaryota</taxon>
        <taxon>Metazoa</taxon>
        <taxon>Chordata</taxon>
        <taxon>Craniata</taxon>
        <taxon>Vertebrata</taxon>
        <taxon>Euteleostomi</taxon>
        <taxon>Actinopterygii</taxon>
        <taxon>Neopterygii</taxon>
        <taxon>Teleostei</taxon>
        <taxon>Ostariophysi</taxon>
        <taxon>Siluriformes</taxon>
        <taxon>Clariidae</taxon>
        <taxon>Clarias</taxon>
    </lineage>
</organism>
<dbReference type="InterPro" id="IPR029006">
    <property type="entry name" value="ADF-H/Gelsolin-like_dom_sf"/>
</dbReference>
<dbReference type="InterPro" id="IPR002108">
    <property type="entry name" value="ADF-H"/>
</dbReference>
<feature type="non-terminal residue" evidence="4">
    <location>
        <position position="1"/>
    </location>
</feature>
<evidence type="ECO:0000313" key="5">
    <source>
        <dbReference type="Proteomes" id="UP000727407"/>
    </source>
</evidence>
<proteinExistence type="inferred from homology"/>
<gene>
    <name evidence="4" type="primary">cfl2</name>
    <name evidence="4" type="ORF">DAT39_011504</name>
</gene>
<evidence type="ECO:0000256" key="1">
    <source>
        <dbReference type="ARBA" id="ARBA00006844"/>
    </source>
</evidence>
<accession>A0A8J4U4T3</accession>
<dbReference type="GO" id="GO:0030042">
    <property type="term" value="P:actin filament depolymerization"/>
    <property type="evidence" value="ECO:0007669"/>
    <property type="project" value="InterPro"/>
</dbReference>
<feature type="domain" description="ADF-H" evidence="3">
    <location>
        <begin position="3"/>
        <end position="126"/>
    </location>
</feature>
<comment type="caution">
    <text evidence="4">The sequence shown here is derived from an EMBL/GenBank/DDBJ whole genome shotgun (WGS) entry which is preliminary data.</text>
</comment>
<dbReference type="GO" id="GO:0015629">
    <property type="term" value="C:actin cytoskeleton"/>
    <property type="evidence" value="ECO:0007669"/>
    <property type="project" value="InterPro"/>
</dbReference>
<dbReference type="CDD" id="cd11286">
    <property type="entry name" value="ADF_cofilin_like"/>
    <property type="match status" value="1"/>
</dbReference>
<dbReference type="PANTHER" id="PTHR11913">
    <property type="entry name" value="COFILIN-RELATED"/>
    <property type="match status" value="1"/>
</dbReference>
<sequence>MASGVLISEEVVQVYNNMKVRCQGTDEKERYKLVIMRLSDDQKSIIVDYNSSLKVKDVEGVQNVFQKVVSMLPPKDCCYGLYDCKYQTKESQKEDLVFMYWAPDDAPLKKKMVSASSKVSLKSKLT</sequence>
<protein>
    <submittedName>
        <fullName evidence="4">Cofilin-2</fullName>
    </submittedName>
</protein>
<dbReference type="PRINTS" id="PR00006">
    <property type="entry name" value="COFILIN"/>
</dbReference>
<dbReference type="Proteomes" id="UP000727407">
    <property type="component" value="Unassembled WGS sequence"/>
</dbReference>
<dbReference type="SMART" id="SM00102">
    <property type="entry name" value="ADF"/>
    <property type="match status" value="1"/>
</dbReference>